<dbReference type="AlphaFoldDB" id="A0AAD1TYU3"/>
<dbReference type="Proteomes" id="UP001295684">
    <property type="component" value="Unassembled WGS sequence"/>
</dbReference>
<feature type="region of interest" description="Disordered" evidence="1">
    <location>
        <begin position="398"/>
        <end position="509"/>
    </location>
</feature>
<reference evidence="3" key="1">
    <citation type="submission" date="2023-07" db="EMBL/GenBank/DDBJ databases">
        <authorList>
            <consortium name="AG Swart"/>
            <person name="Singh M."/>
            <person name="Singh A."/>
            <person name="Seah K."/>
            <person name="Emmerich C."/>
        </authorList>
    </citation>
    <scope>NUCLEOTIDE SEQUENCE</scope>
    <source>
        <strain evidence="3">DP1</strain>
    </source>
</reference>
<protein>
    <recommendedName>
        <fullName evidence="2">CSD domain-containing protein</fullName>
    </recommendedName>
</protein>
<dbReference type="PROSITE" id="PS51857">
    <property type="entry name" value="CSD_2"/>
    <property type="match status" value="1"/>
</dbReference>
<feature type="domain" description="CSD" evidence="2">
    <location>
        <begin position="519"/>
        <end position="595"/>
    </location>
</feature>
<feature type="compositionally biased region" description="Basic and acidic residues" evidence="1">
    <location>
        <begin position="435"/>
        <end position="475"/>
    </location>
</feature>
<dbReference type="SUPFAM" id="SSF50249">
    <property type="entry name" value="Nucleic acid-binding proteins"/>
    <property type="match status" value="1"/>
</dbReference>
<dbReference type="GO" id="GO:0003676">
    <property type="term" value="F:nucleic acid binding"/>
    <property type="evidence" value="ECO:0007669"/>
    <property type="project" value="InterPro"/>
</dbReference>
<gene>
    <name evidence="3" type="ORF">ECRASSUSDP1_LOCUS225</name>
</gene>
<dbReference type="InterPro" id="IPR012340">
    <property type="entry name" value="NA-bd_OB-fold"/>
</dbReference>
<dbReference type="InterPro" id="IPR002059">
    <property type="entry name" value="CSP_DNA-bd"/>
</dbReference>
<feature type="compositionally biased region" description="Basic and acidic residues" evidence="1">
    <location>
        <begin position="497"/>
        <end position="509"/>
    </location>
</feature>
<organism evidence="3 4">
    <name type="scientific">Euplotes crassus</name>
    <dbReference type="NCBI Taxonomy" id="5936"/>
    <lineage>
        <taxon>Eukaryota</taxon>
        <taxon>Sar</taxon>
        <taxon>Alveolata</taxon>
        <taxon>Ciliophora</taxon>
        <taxon>Intramacronucleata</taxon>
        <taxon>Spirotrichea</taxon>
        <taxon>Hypotrichia</taxon>
        <taxon>Euplotida</taxon>
        <taxon>Euplotidae</taxon>
        <taxon>Moneuplotes</taxon>
    </lineage>
</organism>
<comment type="caution">
    <text evidence="3">The sequence shown here is derived from an EMBL/GenBank/DDBJ whole genome shotgun (WGS) entry which is preliminary data.</text>
</comment>
<accession>A0AAD1TYU3</accession>
<dbReference type="Pfam" id="PF00313">
    <property type="entry name" value="CSD"/>
    <property type="match status" value="1"/>
</dbReference>
<evidence type="ECO:0000256" key="1">
    <source>
        <dbReference type="SAM" id="MobiDB-lite"/>
    </source>
</evidence>
<sequence length="602" mass="69383">MDFDRIRKKIQHFKKMVQKECDYETPPLSESGYPLRISQFCQKEDLQLVKVEGDTHYVYKVMAILMENSQEGYKKYAQNLISFMIANKTKLQTLLKSLDIELGFDQYIKMLQEDSIHPEQEFIFLLAACEIDACRVIYDKGNGLSYKSIKLNELHSMTPFEDFEEYKKVSIYICNRQIIPLISNDDSNTSDSQSSEELFNDNDIKRMNAVHKITTDSDSFMNKKKHQFGKSASMAIDPSSEMAQFNNNSTNQHRNSDALSSYSQGMLWPNNNHLKAEAMTELSLTPGKKRSSQQKRNNFKNSASYNGISLYQPPPGMNATGTNIPRNVLLPYNIFQPAYMTPAQINNQFLSEKNASGYTANMKRKMMKSKKSFRMSTTSDPFKPKNFVRSYSAMTQPSNAINNSRKLKEEEKKLNTSKKRLKQSQKSMHTLIGKIKVEKADQIRARSTSHEKDQLVDKDGAKKNETARSVIEKSNESSNSAENKKKIHKETTGSARNHSERQSEAEEVKSEIVCEEMHFNTGEIKFYNQKSKYGFIQPTDSGQDIFFHYEDIKHTKTPRKWLKNADKEFLFKVSYQVKKYEGKEKDSVKAVNIKVDSVTRRS</sequence>
<name>A0AAD1TYU3_EUPCR</name>
<dbReference type="CDD" id="cd04458">
    <property type="entry name" value="CSP_CDS"/>
    <property type="match status" value="1"/>
</dbReference>
<dbReference type="Gene3D" id="2.40.50.140">
    <property type="entry name" value="Nucleic acid-binding proteins"/>
    <property type="match status" value="1"/>
</dbReference>
<evidence type="ECO:0000313" key="4">
    <source>
        <dbReference type="Proteomes" id="UP001295684"/>
    </source>
</evidence>
<evidence type="ECO:0000259" key="2">
    <source>
        <dbReference type="PROSITE" id="PS51857"/>
    </source>
</evidence>
<feature type="compositionally biased region" description="Polar residues" evidence="1">
    <location>
        <begin position="294"/>
        <end position="306"/>
    </location>
</feature>
<dbReference type="EMBL" id="CAMPGE010000211">
    <property type="protein sequence ID" value="CAI2358941.1"/>
    <property type="molecule type" value="Genomic_DNA"/>
</dbReference>
<evidence type="ECO:0000313" key="3">
    <source>
        <dbReference type="EMBL" id="CAI2358941.1"/>
    </source>
</evidence>
<proteinExistence type="predicted"/>
<keyword evidence="4" id="KW-1185">Reference proteome</keyword>
<feature type="region of interest" description="Disordered" evidence="1">
    <location>
        <begin position="285"/>
        <end position="306"/>
    </location>
</feature>